<dbReference type="Proteomes" id="UP000271087">
    <property type="component" value="Unassembled WGS sequence"/>
</dbReference>
<reference evidence="3" key="1">
    <citation type="submission" date="2016-06" db="UniProtKB">
        <authorList>
            <consortium name="WormBaseParasite"/>
        </authorList>
    </citation>
    <scope>IDENTIFICATION</scope>
</reference>
<dbReference type="AlphaFoldDB" id="A0A182ENM0"/>
<evidence type="ECO:0000313" key="3">
    <source>
        <dbReference type="WBParaSite" id="nOo.2.0.1.t09723-RA"/>
    </source>
</evidence>
<dbReference type="WBParaSite" id="nOo.2.0.1.t09723-RA">
    <property type="protein sequence ID" value="nOo.2.0.1.t09723-RA"/>
    <property type="gene ID" value="nOo.2.0.1.g09723"/>
</dbReference>
<protein>
    <submittedName>
        <fullName evidence="3">HIT domain-containing protein</fullName>
    </submittedName>
</protein>
<name>A0A182ENM0_ONCOC</name>
<proteinExistence type="predicted"/>
<keyword evidence="2" id="KW-1185">Reference proteome</keyword>
<reference evidence="1 2" key="2">
    <citation type="submission" date="2018-08" db="EMBL/GenBank/DDBJ databases">
        <authorList>
            <person name="Laetsch R D."/>
            <person name="Stevens L."/>
            <person name="Kumar S."/>
            <person name="Blaxter L. M."/>
        </authorList>
    </citation>
    <scope>NUCLEOTIDE SEQUENCE [LARGE SCALE GENOMIC DNA]</scope>
</reference>
<organism evidence="3">
    <name type="scientific">Onchocerca ochengi</name>
    <name type="common">Filarial nematode worm</name>
    <dbReference type="NCBI Taxonomy" id="42157"/>
    <lineage>
        <taxon>Eukaryota</taxon>
        <taxon>Metazoa</taxon>
        <taxon>Ecdysozoa</taxon>
        <taxon>Nematoda</taxon>
        <taxon>Chromadorea</taxon>
        <taxon>Rhabditida</taxon>
        <taxon>Spirurina</taxon>
        <taxon>Spiruromorpha</taxon>
        <taxon>Filarioidea</taxon>
        <taxon>Onchocercidae</taxon>
        <taxon>Onchocerca</taxon>
    </lineage>
</organism>
<dbReference type="EMBL" id="UYRW01004957">
    <property type="protein sequence ID" value="VDM93348.1"/>
    <property type="molecule type" value="Genomic_DNA"/>
</dbReference>
<dbReference type="OrthoDB" id="5920525at2759"/>
<accession>A0A182ENM0</accession>
<sequence length="137" mass="15343">MKITPLGMRNPTLCTTASTQLNVQTVEKDVIKELSSGYMLVRSIVGLMIAGSGDVTELCQNNISSQNLVYHNTIMEQLQTGMIEEVPHNDKVGVIHYLPHHEVWNPNKNTTYDASVYQKGYKSLNEFLQRGPVLLPI</sequence>
<evidence type="ECO:0000313" key="2">
    <source>
        <dbReference type="Proteomes" id="UP000271087"/>
    </source>
</evidence>
<evidence type="ECO:0000313" key="1">
    <source>
        <dbReference type="EMBL" id="VDM93348.1"/>
    </source>
</evidence>
<gene>
    <name evidence="1" type="ORF">NOO_LOCUS9723</name>
</gene>